<dbReference type="SUPFAM" id="SSF49299">
    <property type="entry name" value="PKD domain"/>
    <property type="match status" value="1"/>
</dbReference>
<dbReference type="InterPro" id="IPR013783">
    <property type="entry name" value="Ig-like_fold"/>
</dbReference>
<feature type="compositionally biased region" description="Gly residues" evidence="1">
    <location>
        <begin position="252"/>
        <end position="271"/>
    </location>
</feature>
<feature type="transmembrane region" description="Helical" evidence="2">
    <location>
        <begin position="308"/>
        <end position="328"/>
    </location>
</feature>
<organism evidence="4 5">
    <name type="scientific">Methanobacterium formicicum (strain DSM 3637 / PP1)</name>
    <dbReference type="NCBI Taxonomy" id="1204725"/>
    <lineage>
        <taxon>Archaea</taxon>
        <taxon>Methanobacteriati</taxon>
        <taxon>Methanobacteriota</taxon>
        <taxon>Methanomada group</taxon>
        <taxon>Methanobacteria</taxon>
        <taxon>Methanobacteriales</taxon>
        <taxon>Methanobacteriaceae</taxon>
        <taxon>Methanobacterium</taxon>
    </lineage>
</organism>
<dbReference type="InterPro" id="IPR022409">
    <property type="entry name" value="PKD/Chitinase_dom"/>
</dbReference>
<reference evidence="4 5" key="1">
    <citation type="journal article" date="2012" name="J. Bacteriol.">
        <title>Draft genome sequence of Methanobacterium formicicum DSM 3637, an archaebacterium isolated from the methane producer amoeba Pelomyxa palustris.</title>
        <authorList>
            <person name="Gutierrez G."/>
        </authorList>
    </citation>
    <scope>NUCLEOTIDE SEQUENCE [LARGE SCALE GENOMIC DNA]</scope>
    <source>
        <strain evidence="5">DSM 3637 / PP1</strain>
    </source>
</reference>
<dbReference type="Pfam" id="PF18911">
    <property type="entry name" value="PKD_4"/>
    <property type="match status" value="1"/>
</dbReference>
<evidence type="ECO:0000256" key="1">
    <source>
        <dbReference type="SAM" id="MobiDB-lite"/>
    </source>
</evidence>
<dbReference type="NCBIfam" id="TIGR01451">
    <property type="entry name" value="B_ant_repeat"/>
    <property type="match status" value="1"/>
</dbReference>
<accession>K2R7B9</accession>
<gene>
    <name evidence="4" type="ORF">A994_02470</name>
</gene>
<dbReference type="SMART" id="SM00089">
    <property type="entry name" value="PKD"/>
    <property type="match status" value="1"/>
</dbReference>
<dbReference type="EMBL" id="AMPO01000001">
    <property type="protein sequence ID" value="EKF87112.1"/>
    <property type="molecule type" value="Genomic_DNA"/>
</dbReference>
<keyword evidence="2" id="KW-0812">Transmembrane</keyword>
<dbReference type="Gene3D" id="2.60.40.10">
    <property type="entry name" value="Immunoglobulins"/>
    <property type="match status" value="1"/>
</dbReference>
<name>K2R7B9_METFP</name>
<comment type="caution">
    <text evidence="4">The sequence shown here is derived from an EMBL/GenBank/DDBJ whole genome shotgun (WGS) entry which is preliminary data.</text>
</comment>
<keyword evidence="2" id="KW-0472">Membrane</keyword>
<dbReference type="InterPro" id="IPR035986">
    <property type="entry name" value="PKD_dom_sf"/>
</dbReference>
<dbReference type="InterPro" id="IPR000601">
    <property type="entry name" value="PKD_dom"/>
</dbReference>
<evidence type="ECO:0000313" key="4">
    <source>
        <dbReference type="EMBL" id="EKF87112.1"/>
    </source>
</evidence>
<keyword evidence="2" id="KW-1133">Transmembrane helix</keyword>
<dbReference type="PATRIC" id="fig|1204725.3.peg.500"/>
<dbReference type="AlphaFoldDB" id="K2R7B9"/>
<proteinExistence type="predicted"/>
<feature type="region of interest" description="Disordered" evidence="1">
    <location>
        <begin position="248"/>
        <end position="271"/>
    </location>
</feature>
<dbReference type="InterPro" id="IPR001434">
    <property type="entry name" value="OmcB-like_DUF11"/>
</dbReference>
<dbReference type="PANTHER" id="PTHR36842:SF1">
    <property type="entry name" value="PROTEIN TOLB"/>
    <property type="match status" value="1"/>
</dbReference>
<evidence type="ECO:0000313" key="5">
    <source>
        <dbReference type="Proteomes" id="UP000007360"/>
    </source>
</evidence>
<protein>
    <recommendedName>
        <fullName evidence="3">PKD domain-containing protein</fullName>
    </recommendedName>
</protein>
<feature type="domain" description="PKD" evidence="3">
    <location>
        <begin position="169"/>
        <end position="246"/>
    </location>
</feature>
<dbReference type="Pfam" id="PF01345">
    <property type="entry name" value="DUF11"/>
    <property type="match status" value="1"/>
</dbReference>
<dbReference type="FunFam" id="2.60.40.10:FF:000270">
    <property type="entry name" value="Cell surface protein"/>
    <property type="match status" value="1"/>
</dbReference>
<keyword evidence="5" id="KW-1185">Reference proteome</keyword>
<dbReference type="CDD" id="cd00146">
    <property type="entry name" value="PKD"/>
    <property type="match status" value="1"/>
</dbReference>
<evidence type="ECO:0000259" key="3">
    <source>
        <dbReference type="PROSITE" id="PS50093"/>
    </source>
</evidence>
<dbReference type="PROSITE" id="PS50093">
    <property type="entry name" value="PKD"/>
    <property type="match status" value="1"/>
</dbReference>
<evidence type="ECO:0000256" key="2">
    <source>
        <dbReference type="SAM" id="Phobius"/>
    </source>
</evidence>
<dbReference type="Proteomes" id="UP000007360">
    <property type="component" value="Unassembled WGS sequence"/>
</dbReference>
<dbReference type="InterPro" id="IPR047589">
    <property type="entry name" value="DUF11_rpt"/>
</dbReference>
<sequence length="333" mass="35049">MEKMKSEKTLISVIVLLAIVSSTMGFAFAPFSGYLTVEFDKTTANVGDTITMTVTASNEGLDSWYPVEIYVPIPSGTQYVSHVVPDKTLQNYDPGSGIWNVNRMRHDERGHLKTLIITLKVLPEAAGEPITGTASFQTLMIEGTGEDLVASGQISPTRSQIIHISETTPVASFTPSPRTGNAPLTVYFTDTSSNKPTSWAWDFGDDHTDSSEQNPTHTYNNPGTYMVTLTASNSAGQSTKTILITVKDGTDPGTGGGTGGGNGNGTGLGNGSSSGLGSAAGLLNQQSGGGGGNGKAYEVFQDTPKSEIYYGLAIILIAAVIILGYLYGTKRKQ</sequence>
<dbReference type="PANTHER" id="PTHR36842">
    <property type="entry name" value="PROTEIN TOLB HOMOLOG"/>
    <property type="match status" value="1"/>
</dbReference>